<dbReference type="Proteomes" id="UP000191933">
    <property type="component" value="Unassembled WGS sequence"/>
</dbReference>
<evidence type="ECO:0000256" key="1">
    <source>
        <dbReference type="SAM" id="SignalP"/>
    </source>
</evidence>
<accession>A0A9W5B0B9</accession>
<feature type="chain" id="PRO_5040882865" evidence="1">
    <location>
        <begin position="36"/>
        <end position="127"/>
    </location>
</feature>
<gene>
    <name evidence="2" type="ORF">AGR2A_Cc170014</name>
</gene>
<evidence type="ECO:0000313" key="2">
    <source>
        <dbReference type="EMBL" id="CUW90186.1"/>
    </source>
</evidence>
<organism evidence="2 3">
    <name type="scientific">Agrobacterium genomosp. 2 str. CFBP 5494</name>
    <dbReference type="NCBI Taxonomy" id="1183436"/>
    <lineage>
        <taxon>Bacteria</taxon>
        <taxon>Pseudomonadati</taxon>
        <taxon>Pseudomonadota</taxon>
        <taxon>Alphaproteobacteria</taxon>
        <taxon>Hyphomicrobiales</taxon>
        <taxon>Rhizobiaceae</taxon>
        <taxon>Rhizobium/Agrobacterium group</taxon>
        <taxon>Agrobacterium</taxon>
        <taxon>Agrobacterium tumefaciens complex</taxon>
    </lineage>
</organism>
<name>A0A9W5B0B9_9HYPH</name>
<sequence>MIFRLPPLFSTETVPMRLVLTVLFLLFAFSATALAHESHKGFKYESYCCNGDAETGDCQMIPTRSVRVTSDGYEVSLAPGDHRMVTRRHVFNWSQSQARRSEDGEYHLCLFPDEDTPRCFYAPDMGY</sequence>
<proteinExistence type="predicted"/>
<evidence type="ECO:0000313" key="3">
    <source>
        <dbReference type="Proteomes" id="UP000191933"/>
    </source>
</evidence>
<dbReference type="AlphaFoldDB" id="A0A9W5B0B9"/>
<keyword evidence="1" id="KW-0732">Signal</keyword>
<protein>
    <submittedName>
        <fullName evidence="2">Uncharacterized protein</fullName>
    </submittedName>
</protein>
<keyword evidence="3" id="KW-1185">Reference proteome</keyword>
<feature type="signal peptide" evidence="1">
    <location>
        <begin position="1"/>
        <end position="35"/>
    </location>
</feature>
<comment type="caution">
    <text evidence="2">The sequence shown here is derived from an EMBL/GenBank/DDBJ whole genome shotgun (WGS) entry which is preliminary data.</text>
</comment>
<dbReference type="EMBL" id="FBVY01000009">
    <property type="protein sequence ID" value="CUW90186.1"/>
    <property type="molecule type" value="Genomic_DNA"/>
</dbReference>
<reference evidence="2 3" key="1">
    <citation type="submission" date="2016-01" db="EMBL/GenBank/DDBJ databases">
        <authorList>
            <person name="Regsiter A."/>
            <person name="william w."/>
        </authorList>
    </citation>
    <scope>NUCLEOTIDE SEQUENCE [LARGE SCALE GENOMIC DNA]</scope>
    <source>
        <strain evidence="2 3">CFBP 5494</strain>
    </source>
</reference>